<keyword evidence="5 8" id="KW-0812">Transmembrane</keyword>
<feature type="transmembrane region" description="Helical" evidence="8">
    <location>
        <begin position="213"/>
        <end position="230"/>
    </location>
</feature>
<dbReference type="Proteomes" id="UP000245539">
    <property type="component" value="Unassembled WGS sequence"/>
</dbReference>
<dbReference type="InterPro" id="IPR011606">
    <property type="entry name" value="Brnchd-chn_aa_trnsp_permease"/>
</dbReference>
<feature type="transmembrane region" description="Helical" evidence="8">
    <location>
        <begin position="166"/>
        <end position="184"/>
    </location>
</feature>
<dbReference type="RefSeq" id="WP_109836209.1">
    <property type="nucleotide sequence ID" value="NZ_QGKM01000005.1"/>
</dbReference>
<evidence type="ECO:0000256" key="4">
    <source>
        <dbReference type="ARBA" id="ARBA00022475"/>
    </source>
</evidence>
<comment type="caution">
    <text evidence="9">The sequence shown here is derived from an EMBL/GenBank/DDBJ whole genome shotgun (WGS) entry which is preliminary data.</text>
</comment>
<evidence type="ECO:0000256" key="7">
    <source>
        <dbReference type="ARBA" id="ARBA00023136"/>
    </source>
</evidence>
<evidence type="ECO:0000313" key="9">
    <source>
        <dbReference type="EMBL" id="PWR00154.1"/>
    </source>
</evidence>
<dbReference type="Pfam" id="PF03591">
    <property type="entry name" value="AzlC"/>
    <property type="match status" value="1"/>
</dbReference>
<evidence type="ECO:0000256" key="2">
    <source>
        <dbReference type="ARBA" id="ARBA00010735"/>
    </source>
</evidence>
<dbReference type="GO" id="GO:1903785">
    <property type="term" value="P:L-valine transmembrane transport"/>
    <property type="evidence" value="ECO:0007669"/>
    <property type="project" value="TreeGrafter"/>
</dbReference>
<dbReference type="OrthoDB" id="9803444at2"/>
<feature type="transmembrane region" description="Helical" evidence="8">
    <location>
        <begin position="135"/>
        <end position="160"/>
    </location>
</feature>
<dbReference type="GO" id="GO:0005886">
    <property type="term" value="C:plasma membrane"/>
    <property type="evidence" value="ECO:0007669"/>
    <property type="project" value="UniProtKB-SubCell"/>
</dbReference>
<dbReference type="PANTHER" id="PTHR34979">
    <property type="entry name" value="INNER MEMBRANE PROTEIN YGAZ"/>
    <property type="match status" value="1"/>
</dbReference>
<feature type="transmembrane region" description="Helical" evidence="8">
    <location>
        <begin position="21"/>
        <end position="40"/>
    </location>
</feature>
<feature type="transmembrane region" description="Helical" evidence="8">
    <location>
        <begin position="191"/>
        <end position="207"/>
    </location>
</feature>
<proteinExistence type="inferred from homology"/>
<evidence type="ECO:0000313" key="10">
    <source>
        <dbReference type="Proteomes" id="UP000245539"/>
    </source>
</evidence>
<dbReference type="PANTHER" id="PTHR34979:SF1">
    <property type="entry name" value="INNER MEMBRANE PROTEIN YGAZ"/>
    <property type="match status" value="1"/>
</dbReference>
<name>A0A317CRI9_9GAMM</name>
<evidence type="ECO:0000256" key="1">
    <source>
        <dbReference type="ARBA" id="ARBA00004651"/>
    </source>
</evidence>
<comment type="subcellular location">
    <subcellularLocation>
        <location evidence="1">Cell membrane</location>
        <topology evidence="1">Multi-pass membrane protein</topology>
    </subcellularLocation>
</comment>
<evidence type="ECO:0000256" key="3">
    <source>
        <dbReference type="ARBA" id="ARBA00022448"/>
    </source>
</evidence>
<gene>
    <name evidence="9" type="ORF">DKW60_03170</name>
</gene>
<sequence>MSGKRFDGGLFIRGARDILPLILAAIPFGIVYGAMAQSLGLTHWEAMGMSLFVFAGSSQFIAVTLLASAAALPVIAMTVFIVNLRHMLYAASLMPVAEKIPALLRVPMAFWLTDEAYAVVANRLRAKLDDGKGFYSYYIGAALIMYLNWQLCTWIGITVGEKVPDMTNWGLDVAMVVAFIGIVVPSLQHTAHWACAVTSAVCILLTYDWPHQTGLLFSSVMAIVVGIIVLKQQQNTAERRAIHE</sequence>
<comment type="similarity">
    <text evidence="2">Belongs to the AzlC family.</text>
</comment>
<dbReference type="AlphaFoldDB" id="A0A317CRI9"/>
<dbReference type="EMBL" id="QGKM01000005">
    <property type="protein sequence ID" value="PWR00154.1"/>
    <property type="molecule type" value="Genomic_DNA"/>
</dbReference>
<protein>
    <submittedName>
        <fullName evidence="9">Branched-chain amino acid ABC transporter permease</fullName>
    </submittedName>
</protein>
<feature type="transmembrane region" description="Helical" evidence="8">
    <location>
        <begin position="60"/>
        <end position="84"/>
    </location>
</feature>
<accession>A0A317CRI9</accession>
<organism evidence="9 10">
    <name type="scientific">Leucothrix pacifica</name>
    <dbReference type="NCBI Taxonomy" id="1247513"/>
    <lineage>
        <taxon>Bacteria</taxon>
        <taxon>Pseudomonadati</taxon>
        <taxon>Pseudomonadota</taxon>
        <taxon>Gammaproteobacteria</taxon>
        <taxon>Thiotrichales</taxon>
        <taxon>Thiotrichaceae</taxon>
        <taxon>Leucothrix</taxon>
    </lineage>
</organism>
<reference evidence="9 10" key="1">
    <citation type="submission" date="2018-05" db="EMBL/GenBank/DDBJ databases">
        <title>Leucothrix arctica sp. nov., isolated from Arctic seawater.</title>
        <authorList>
            <person name="Choi A."/>
            <person name="Baek K."/>
        </authorList>
    </citation>
    <scope>NUCLEOTIDE SEQUENCE [LARGE SCALE GENOMIC DNA]</scope>
    <source>
        <strain evidence="9 10">JCM 18388</strain>
    </source>
</reference>
<keyword evidence="10" id="KW-1185">Reference proteome</keyword>
<evidence type="ECO:0000256" key="5">
    <source>
        <dbReference type="ARBA" id="ARBA00022692"/>
    </source>
</evidence>
<evidence type="ECO:0000256" key="8">
    <source>
        <dbReference type="SAM" id="Phobius"/>
    </source>
</evidence>
<evidence type="ECO:0000256" key="6">
    <source>
        <dbReference type="ARBA" id="ARBA00022989"/>
    </source>
</evidence>
<keyword evidence="6 8" id="KW-1133">Transmembrane helix</keyword>
<keyword evidence="4" id="KW-1003">Cell membrane</keyword>
<keyword evidence="3" id="KW-0813">Transport</keyword>
<keyword evidence="7 8" id="KW-0472">Membrane</keyword>